<evidence type="ECO:0000256" key="4">
    <source>
        <dbReference type="SAM" id="MobiDB-lite"/>
    </source>
</evidence>
<dbReference type="InterPro" id="IPR001179">
    <property type="entry name" value="PPIase_FKBP_dom"/>
</dbReference>
<dbReference type="GO" id="GO:0043066">
    <property type="term" value="P:negative regulation of apoptotic process"/>
    <property type="evidence" value="ECO:0007669"/>
    <property type="project" value="TreeGrafter"/>
</dbReference>
<feature type="region of interest" description="Disordered" evidence="4">
    <location>
        <begin position="53"/>
        <end position="128"/>
    </location>
</feature>
<evidence type="ECO:0000313" key="7">
    <source>
        <dbReference type="Proteomes" id="UP000316079"/>
    </source>
</evidence>
<dbReference type="PANTHER" id="PTHR46512">
    <property type="entry name" value="PEPTIDYLPROLYL ISOMERASE"/>
    <property type="match status" value="1"/>
</dbReference>
<keyword evidence="2" id="KW-0802">TPR repeat</keyword>
<evidence type="ECO:0000256" key="3">
    <source>
        <dbReference type="PROSITE-ProRule" id="PRU00277"/>
    </source>
</evidence>
<proteinExistence type="predicted"/>
<dbReference type="InterPro" id="IPR046357">
    <property type="entry name" value="PPIase_dom_sf"/>
</dbReference>
<keyword evidence="1" id="KW-0677">Repeat</keyword>
<comment type="catalytic activity">
    <reaction evidence="3">
        <text>[protein]-peptidylproline (omega=180) = [protein]-peptidylproline (omega=0)</text>
        <dbReference type="Rhea" id="RHEA:16237"/>
        <dbReference type="Rhea" id="RHEA-COMP:10747"/>
        <dbReference type="Rhea" id="RHEA-COMP:10748"/>
        <dbReference type="ChEBI" id="CHEBI:83833"/>
        <dbReference type="ChEBI" id="CHEBI:83834"/>
        <dbReference type="EC" id="5.2.1.8"/>
    </reaction>
</comment>
<dbReference type="PANTHER" id="PTHR46512:SF2">
    <property type="entry name" value="PEPTIDYLPROLYL ISOMERASE"/>
    <property type="match status" value="1"/>
</dbReference>
<dbReference type="EMBL" id="SRMA01025093">
    <property type="protein sequence ID" value="TRY99177.1"/>
    <property type="molecule type" value="Genomic_DNA"/>
</dbReference>
<keyword evidence="3" id="KW-0697">Rotamase</keyword>
<dbReference type="SUPFAM" id="SSF54534">
    <property type="entry name" value="FKBP-like"/>
    <property type="match status" value="1"/>
</dbReference>
<gene>
    <name evidence="6" type="ORF">DNTS_027635</name>
</gene>
<dbReference type="AlphaFoldDB" id="A0A553RAG2"/>
<dbReference type="GO" id="GO:0005740">
    <property type="term" value="C:mitochondrial envelope"/>
    <property type="evidence" value="ECO:0007669"/>
    <property type="project" value="TreeGrafter"/>
</dbReference>
<feature type="compositionally biased region" description="Polar residues" evidence="4">
    <location>
        <begin position="97"/>
        <end position="116"/>
    </location>
</feature>
<dbReference type="PROSITE" id="PS50059">
    <property type="entry name" value="FKBP_PPIASE"/>
    <property type="match status" value="1"/>
</dbReference>
<dbReference type="Proteomes" id="UP000316079">
    <property type="component" value="Unassembled WGS sequence"/>
</dbReference>
<accession>A0A553RAG2</accession>
<sequence length="280" mass="31338">MVSIAPLGDMETEAEDLQEATLGSEVSTTMEEARSVLNPCQGLQEPIQELQMSNLDGEEAEEEAMDDKEDEEERLREVEMKSCKENEEAEEFDESLTDIQGSNNSPTDEPITSNAHNETKENTEERGKLTKTASFGKTVRFMEVETVEERDTSDNTLFPQFDIEEWTTSSFEELFIADHWKDITDDCLLRKKVLQPGLENTLTPAWGEEVTLKIQGVLEDRTVVEKDSKLVFVIGEGDVNQALEECAISMKQGEIALLLADSQYGYGLLGRASSLSQAFC</sequence>
<evidence type="ECO:0000313" key="6">
    <source>
        <dbReference type="EMBL" id="TRY99177.1"/>
    </source>
</evidence>
<evidence type="ECO:0000259" key="5">
    <source>
        <dbReference type="PROSITE" id="PS50059"/>
    </source>
</evidence>
<dbReference type="InterPro" id="IPR050754">
    <property type="entry name" value="FKBP4/5/8-like"/>
</dbReference>
<dbReference type="EC" id="5.2.1.8" evidence="3"/>
<dbReference type="OrthoDB" id="532682at2759"/>
<dbReference type="GO" id="GO:0016020">
    <property type="term" value="C:membrane"/>
    <property type="evidence" value="ECO:0007669"/>
    <property type="project" value="TreeGrafter"/>
</dbReference>
<dbReference type="GO" id="GO:0003755">
    <property type="term" value="F:peptidyl-prolyl cis-trans isomerase activity"/>
    <property type="evidence" value="ECO:0007669"/>
    <property type="project" value="UniProtKB-KW"/>
</dbReference>
<feature type="compositionally biased region" description="Acidic residues" evidence="4">
    <location>
        <begin position="56"/>
        <end position="72"/>
    </location>
</feature>
<feature type="compositionally biased region" description="Basic and acidic residues" evidence="4">
    <location>
        <begin position="117"/>
        <end position="128"/>
    </location>
</feature>
<feature type="compositionally biased region" description="Acidic residues" evidence="4">
    <location>
        <begin position="87"/>
        <end position="96"/>
    </location>
</feature>
<dbReference type="STRING" id="623744.A0A553RAG2"/>
<name>A0A553RAG2_9TELE</name>
<protein>
    <recommendedName>
        <fullName evidence="3">peptidylprolyl isomerase</fullName>
        <ecNumber evidence="3">5.2.1.8</ecNumber>
    </recommendedName>
</protein>
<dbReference type="GO" id="GO:0044183">
    <property type="term" value="F:protein folding chaperone"/>
    <property type="evidence" value="ECO:0007669"/>
    <property type="project" value="TreeGrafter"/>
</dbReference>
<feature type="domain" description="PPIase FKBP-type" evidence="5">
    <location>
        <begin position="207"/>
        <end position="280"/>
    </location>
</feature>
<feature type="compositionally biased region" description="Basic and acidic residues" evidence="4">
    <location>
        <begin position="73"/>
        <end position="86"/>
    </location>
</feature>
<keyword evidence="3" id="KW-0413">Isomerase</keyword>
<comment type="caution">
    <text evidence="6">The sequence shown here is derived from an EMBL/GenBank/DDBJ whole genome shotgun (WGS) entry which is preliminary data.</text>
</comment>
<evidence type="ECO:0000256" key="1">
    <source>
        <dbReference type="ARBA" id="ARBA00022737"/>
    </source>
</evidence>
<dbReference type="GO" id="GO:0012505">
    <property type="term" value="C:endomembrane system"/>
    <property type="evidence" value="ECO:0007669"/>
    <property type="project" value="TreeGrafter"/>
</dbReference>
<dbReference type="GO" id="GO:0005829">
    <property type="term" value="C:cytosol"/>
    <property type="evidence" value="ECO:0007669"/>
    <property type="project" value="TreeGrafter"/>
</dbReference>
<keyword evidence="7" id="KW-1185">Reference proteome</keyword>
<reference evidence="6 7" key="1">
    <citation type="journal article" date="2019" name="Sci. Data">
        <title>Hybrid genome assembly and annotation of Danionella translucida.</title>
        <authorList>
            <person name="Kadobianskyi M."/>
            <person name="Schulze L."/>
            <person name="Schuelke M."/>
            <person name="Judkewitz B."/>
        </authorList>
    </citation>
    <scope>NUCLEOTIDE SEQUENCE [LARGE SCALE GENOMIC DNA]</scope>
    <source>
        <strain evidence="6 7">Bolton</strain>
    </source>
</reference>
<dbReference type="Gene3D" id="3.10.50.40">
    <property type="match status" value="1"/>
</dbReference>
<organism evidence="6 7">
    <name type="scientific">Danionella cerebrum</name>
    <dbReference type="NCBI Taxonomy" id="2873325"/>
    <lineage>
        <taxon>Eukaryota</taxon>
        <taxon>Metazoa</taxon>
        <taxon>Chordata</taxon>
        <taxon>Craniata</taxon>
        <taxon>Vertebrata</taxon>
        <taxon>Euteleostomi</taxon>
        <taxon>Actinopterygii</taxon>
        <taxon>Neopterygii</taxon>
        <taxon>Teleostei</taxon>
        <taxon>Ostariophysi</taxon>
        <taxon>Cypriniformes</taxon>
        <taxon>Danionidae</taxon>
        <taxon>Danioninae</taxon>
        <taxon>Danionella</taxon>
    </lineage>
</organism>
<dbReference type="Pfam" id="PF00254">
    <property type="entry name" value="FKBP_C"/>
    <property type="match status" value="1"/>
</dbReference>
<evidence type="ECO:0000256" key="2">
    <source>
        <dbReference type="ARBA" id="ARBA00022803"/>
    </source>
</evidence>